<evidence type="ECO:0000256" key="11">
    <source>
        <dbReference type="PIRSR" id="PIRSR000350-2"/>
    </source>
</evidence>
<feature type="binding site" evidence="12">
    <location>
        <begin position="187"/>
        <end position="189"/>
    </location>
    <ligand>
        <name>FAD</name>
        <dbReference type="ChEBI" id="CHEBI:57692"/>
    </ligand>
</feature>
<dbReference type="InterPro" id="IPR004099">
    <property type="entry name" value="Pyr_nucl-diS_OxRdtase_dimer"/>
</dbReference>
<dbReference type="Pfam" id="PF02852">
    <property type="entry name" value="Pyr_redox_dim"/>
    <property type="match status" value="1"/>
</dbReference>
<evidence type="ECO:0000256" key="13">
    <source>
        <dbReference type="PIRSR" id="PIRSR000350-4"/>
    </source>
</evidence>
<dbReference type="NCBIfam" id="TIGR01350">
    <property type="entry name" value="lipoamide_DH"/>
    <property type="match status" value="1"/>
</dbReference>
<evidence type="ECO:0000256" key="3">
    <source>
        <dbReference type="ARBA" id="ARBA00016961"/>
    </source>
</evidence>
<dbReference type="FunFam" id="3.30.390.30:FF:000001">
    <property type="entry name" value="Dihydrolipoyl dehydrogenase"/>
    <property type="match status" value="1"/>
</dbReference>
<evidence type="ECO:0000313" key="18">
    <source>
        <dbReference type="Proteomes" id="UP000606991"/>
    </source>
</evidence>
<evidence type="ECO:0000256" key="10">
    <source>
        <dbReference type="ARBA" id="ARBA00049187"/>
    </source>
</evidence>
<dbReference type="InterPro" id="IPR012999">
    <property type="entry name" value="Pyr_OxRdtase_I_AS"/>
</dbReference>
<dbReference type="Proteomes" id="UP000606991">
    <property type="component" value="Unassembled WGS sequence"/>
</dbReference>
<name>A0A934N475_9BACT</name>
<gene>
    <name evidence="17" type="primary">lpdA</name>
    <name evidence="17" type="ORF">JF886_01695</name>
</gene>
<evidence type="ECO:0000256" key="8">
    <source>
        <dbReference type="ARBA" id="ARBA00023157"/>
    </source>
</evidence>
<comment type="miscellaneous">
    <text evidence="14">The active site is a redox-active disulfide bond.</text>
</comment>
<dbReference type="EMBL" id="JAEKNS010000025">
    <property type="protein sequence ID" value="MBJ7593568.1"/>
    <property type="molecule type" value="Genomic_DNA"/>
</dbReference>
<feature type="active site" description="Proton acceptor" evidence="11">
    <location>
        <position position="494"/>
    </location>
</feature>
<comment type="similarity">
    <text evidence="1 14">Belongs to the class-I pyridine nucleotide-disulfide oxidoreductase family.</text>
</comment>
<feature type="binding site" evidence="12">
    <location>
        <position position="76"/>
    </location>
    <ligand>
        <name>FAD</name>
        <dbReference type="ChEBI" id="CHEBI:57692"/>
    </ligand>
</feature>
<organism evidence="17 18">
    <name type="scientific">Candidatus Aeolococcus gillhamiae</name>
    <dbReference type="NCBI Taxonomy" id="3127015"/>
    <lineage>
        <taxon>Bacteria</taxon>
        <taxon>Bacillati</taxon>
        <taxon>Candidatus Dormiibacterota</taxon>
        <taxon>Candidatus Dormibacteria</taxon>
        <taxon>Candidatus Aeolococcales</taxon>
        <taxon>Candidatus Aeolococcaceae</taxon>
        <taxon>Candidatus Aeolococcus</taxon>
    </lineage>
</organism>
<dbReference type="GO" id="GO:0050660">
    <property type="term" value="F:flavin adenine dinucleotide binding"/>
    <property type="evidence" value="ECO:0007669"/>
    <property type="project" value="InterPro"/>
</dbReference>
<comment type="catalytic activity">
    <reaction evidence="10 14">
        <text>N(6)-[(R)-dihydrolipoyl]-L-lysyl-[protein] + NAD(+) = N(6)-[(R)-lipoyl]-L-lysyl-[protein] + NADH + H(+)</text>
        <dbReference type="Rhea" id="RHEA:15045"/>
        <dbReference type="Rhea" id="RHEA-COMP:10474"/>
        <dbReference type="Rhea" id="RHEA-COMP:10475"/>
        <dbReference type="ChEBI" id="CHEBI:15378"/>
        <dbReference type="ChEBI" id="CHEBI:57540"/>
        <dbReference type="ChEBI" id="CHEBI:57945"/>
        <dbReference type="ChEBI" id="CHEBI:83099"/>
        <dbReference type="ChEBI" id="CHEBI:83100"/>
        <dbReference type="EC" id="1.8.1.4"/>
    </reaction>
</comment>
<dbReference type="InterPro" id="IPR016156">
    <property type="entry name" value="FAD/NAD-linked_Rdtase_dimer_sf"/>
</dbReference>
<evidence type="ECO:0000259" key="16">
    <source>
        <dbReference type="Pfam" id="PF07992"/>
    </source>
</evidence>
<evidence type="ECO:0000256" key="5">
    <source>
        <dbReference type="ARBA" id="ARBA00022827"/>
    </source>
</evidence>
<evidence type="ECO:0000256" key="14">
    <source>
        <dbReference type="RuleBase" id="RU003692"/>
    </source>
</evidence>
<evidence type="ECO:0000259" key="15">
    <source>
        <dbReference type="Pfam" id="PF02852"/>
    </source>
</evidence>
<dbReference type="InterPro" id="IPR050151">
    <property type="entry name" value="Class-I_Pyr_Nuc-Dis_Oxidored"/>
</dbReference>
<dbReference type="InterPro" id="IPR001100">
    <property type="entry name" value="Pyr_nuc-diS_OxRdtase"/>
</dbReference>
<keyword evidence="9 14" id="KW-0676">Redox-active center</keyword>
<dbReference type="GO" id="GO:0005737">
    <property type="term" value="C:cytoplasm"/>
    <property type="evidence" value="ECO:0007669"/>
    <property type="project" value="UniProtKB-ARBA"/>
</dbReference>
<keyword evidence="4 14" id="KW-0285">Flavoprotein</keyword>
<dbReference type="SUPFAM" id="SSF55424">
    <property type="entry name" value="FAD/NAD-linked reductases, dimerisation (C-terminal) domain"/>
    <property type="match status" value="1"/>
</dbReference>
<dbReference type="PROSITE" id="PS00076">
    <property type="entry name" value="PYRIDINE_REDOX_1"/>
    <property type="match status" value="1"/>
</dbReference>
<feature type="binding site" evidence="12">
    <location>
        <position position="361"/>
    </location>
    <ligand>
        <name>FAD</name>
        <dbReference type="ChEBI" id="CHEBI:57692"/>
    </ligand>
</feature>
<feature type="domain" description="Pyridine nucleotide-disulphide oxidoreductase dimerisation" evidence="15">
    <location>
        <begin position="396"/>
        <end position="504"/>
    </location>
</feature>
<dbReference type="EC" id="1.8.1.4" evidence="2 14"/>
<dbReference type="InterPro" id="IPR036188">
    <property type="entry name" value="FAD/NAD-bd_sf"/>
</dbReference>
<accession>A0A934N475</accession>
<evidence type="ECO:0000256" key="9">
    <source>
        <dbReference type="ARBA" id="ARBA00023284"/>
    </source>
</evidence>
<evidence type="ECO:0000256" key="7">
    <source>
        <dbReference type="ARBA" id="ARBA00023027"/>
    </source>
</evidence>
<dbReference type="PRINTS" id="PR00411">
    <property type="entry name" value="PNDRDTASEI"/>
</dbReference>
<feature type="binding site" evidence="12">
    <location>
        <position position="247"/>
    </location>
    <ligand>
        <name>NAD(+)</name>
        <dbReference type="ChEBI" id="CHEBI:57540"/>
    </ligand>
</feature>
<feature type="domain" description="FAD/NAD(P)-binding" evidence="16">
    <location>
        <begin position="30"/>
        <end position="376"/>
    </location>
</feature>
<feature type="disulfide bond" description="Redox-active" evidence="13">
    <location>
        <begin position="67"/>
        <end position="72"/>
    </location>
</feature>
<dbReference type="AlphaFoldDB" id="A0A934N475"/>
<keyword evidence="12" id="KW-0547">Nucleotide-binding</keyword>
<reference evidence="17 18" key="1">
    <citation type="submission" date="2020-10" db="EMBL/GenBank/DDBJ databases">
        <title>Ca. Dormibacterota MAGs.</title>
        <authorList>
            <person name="Montgomery K."/>
        </authorList>
    </citation>
    <scope>NUCLEOTIDE SEQUENCE [LARGE SCALE GENOMIC DNA]</scope>
    <source>
        <strain evidence="17">SC8812_S17_18</strain>
    </source>
</reference>
<evidence type="ECO:0000256" key="12">
    <source>
        <dbReference type="PIRSR" id="PIRSR000350-3"/>
    </source>
</evidence>
<evidence type="ECO:0000256" key="1">
    <source>
        <dbReference type="ARBA" id="ARBA00007532"/>
    </source>
</evidence>
<dbReference type="GO" id="GO:0006103">
    <property type="term" value="P:2-oxoglutarate metabolic process"/>
    <property type="evidence" value="ECO:0007669"/>
    <property type="project" value="TreeGrafter"/>
</dbReference>
<evidence type="ECO:0000313" key="17">
    <source>
        <dbReference type="EMBL" id="MBJ7593568.1"/>
    </source>
</evidence>
<dbReference type="PRINTS" id="PR00368">
    <property type="entry name" value="FADPNR"/>
</dbReference>
<feature type="binding site" evidence="12">
    <location>
        <position position="320"/>
    </location>
    <ligand>
        <name>NAD(+)</name>
        <dbReference type="ChEBI" id="CHEBI:57540"/>
    </ligand>
</feature>
<dbReference type="GO" id="GO:0004148">
    <property type="term" value="F:dihydrolipoyl dehydrogenase (NADH) activity"/>
    <property type="evidence" value="ECO:0007669"/>
    <property type="project" value="UniProtKB-EC"/>
</dbReference>
<dbReference type="Pfam" id="PF07992">
    <property type="entry name" value="Pyr_redox_2"/>
    <property type="match status" value="1"/>
</dbReference>
<dbReference type="InterPro" id="IPR023753">
    <property type="entry name" value="FAD/NAD-binding_dom"/>
</dbReference>
<keyword evidence="7 12" id="KW-0520">NAD</keyword>
<dbReference type="PANTHER" id="PTHR22912:SF151">
    <property type="entry name" value="DIHYDROLIPOYL DEHYDROGENASE, MITOCHONDRIAL"/>
    <property type="match status" value="1"/>
</dbReference>
<feature type="binding site" evidence="12">
    <location>
        <begin position="224"/>
        <end position="231"/>
    </location>
    <ligand>
        <name>NAD(+)</name>
        <dbReference type="ChEBI" id="CHEBI:57540"/>
    </ligand>
</feature>
<comment type="cofactor">
    <cofactor evidence="12 14">
        <name>FAD</name>
        <dbReference type="ChEBI" id="CHEBI:57692"/>
    </cofactor>
    <text evidence="12 14">Binds 1 FAD per subunit.</text>
</comment>
<keyword evidence="8" id="KW-1015">Disulfide bond</keyword>
<keyword evidence="6 14" id="KW-0560">Oxidoreductase</keyword>
<sequence>MATASWLGSWRAVGTGRWQPVADEADPRSFDLVIVGGGSGGYVAAIRAAQLGLHTVLVEKERPGGVCLNWGCIPTKAMLRSAEVFESMQRSADYGVLADNVRLDYAAVLQRKDRIVRTLIEGVAALLRRNSVTVISGHARFVDATTVEVVDVGDSPLGPGGPLYNAPPAPGGEPLATVTGRDLIIATGSTPASLAIPGSGLAGVVSSDGAFRLESAPRRAVIIGGSAVGAEFASLFSAFGAEVTVVELLETLVPAEDSDIGAVLARSFRQRGITVLTSSTVTRIESVNGTGKAPLRAVITGRGGEPSTAVDADVVLIAVGRRPNLAGLDLERVGVVTDQRGFISVDEQMRTSVAHVYAVGDVTGHALLAHVASHQGLVAAAVIAGDRTARMDYKAVPAATFTHPEIASVGLTERAARSAGHDVVAARFPFAALGRAQTFGASEGMVKIVADRRYGELLGVHIIGPNASDLIAEGVLALNLEATLTDLADSIHAHPTLAEGTMEASMVALGLPLHMARPATASAPPA</sequence>
<keyword evidence="5 12" id="KW-0274">FAD</keyword>
<dbReference type="Gene3D" id="3.30.390.30">
    <property type="match status" value="1"/>
</dbReference>
<protein>
    <recommendedName>
        <fullName evidence="3 14">Dihydrolipoyl dehydrogenase</fullName>
        <ecNumber evidence="2 14">1.8.1.4</ecNumber>
    </recommendedName>
</protein>
<comment type="caution">
    <text evidence="17">The sequence shown here is derived from an EMBL/GenBank/DDBJ whole genome shotgun (WGS) entry which is preliminary data.</text>
</comment>
<dbReference type="SUPFAM" id="SSF51905">
    <property type="entry name" value="FAD/NAD(P)-binding domain"/>
    <property type="match status" value="1"/>
</dbReference>
<dbReference type="Gene3D" id="3.50.50.60">
    <property type="entry name" value="FAD/NAD(P)-binding domain"/>
    <property type="match status" value="2"/>
</dbReference>
<proteinExistence type="inferred from homology"/>
<dbReference type="PANTHER" id="PTHR22912">
    <property type="entry name" value="DISULFIDE OXIDOREDUCTASE"/>
    <property type="match status" value="1"/>
</dbReference>
<dbReference type="InterPro" id="IPR006258">
    <property type="entry name" value="Lipoamide_DH"/>
</dbReference>
<evidence type="ECO:0000256" key="6">
    <source>
        <dbReference type="ARBA" id="ARBA00023002"/>
    </source>
</evidence>
<dbReference type="PIRSF" id="PIRSF000350">
    <property type="entry name" value="Mercury_reductase_MerA"/>
    <property type="match status" value="1"/>
</dbReference>
<evidence type="ECO:0000256" key="4">
    <source>
        <dbReference type="ARBA" id="ARBA00022630"/>
    </source>
</evidence>
<evidence type="ECO:0000256" key="2">
    <source>
        <dbReference type="ARBA" id="ARBA00012608"/>
    </source>
</evidence>